<dbReference type="InterPro" id="IPR029046">
    <property type="entry name" value="LolA/LolB/LppX"/>
</dbReference>
<dbReference type="InterPro" id="IPR004565">
    <property type="entry name" value="OM_lipoprot_LolB"/>
</dbReference>
<keyword evidence="11 13" id="KW-0998">Cell outer membrane</keyword>
<evidence type="ECO:0000256" key="10">
    <source>
        <dbReference type="ARBA" id="ARBA00023186"/>
    </source>
</evidence>
<dbReference type="SUPFAM" id="SSF89392">
    <property type="entry name" value="Prokaryotic lipoproteins and lipoprotein localization factors"/>
    <property type="match status" value="1"/>
</dbReference>
<comment type="subunit">
    <text evidence="3 13">Monomer.</text>
</comment>
<dbReference type="Gene3D" id="2.50.20.10">
    <property type="entry name" value="Lipoprotein localisation LolA/LolB/LppX"/>
    <property type="match status" value="1"/>
</dbReference>
<dbReference type="AlphaFoldDB" id="A0A125BD30"/>
<evidence type="ECO:0000313" key="16">
    <source>
        <dbReference type="Proteomes" id="UP000064243"/>
    </source>
</evidence>
<feature type="signal peptide" evidence="14">
    <location>
        <begin position="1"/>
        <end position="25"/>
    </location>
</feature>
<gene>
    <name evidence="13" type="primary">lolB</name>
    <name evidence="15" type="ORF">ABW22_04615</name>
</gene>
<comment type="caution">
    <text evidence="15">The sequence shown here is derived from an EMBL/GenBank/DDBJ whole genome shotgun (WGS) entry which is preliminary data.</text>
</comment>
<evidence type="ECO:0000256" key="12">
    <source>
        <dbReference type="ARBA" id="ARBA00023288"/>
    </source>
</evidence>
<dbReference type="PATRIC" id="fig|36861.3.peg.381"/>
<dbReference type="CDD" id="cd16326">
    <property type="entry name" value="LolB"/>
    <property type="match status" value="1"/>
</dbReference>
<evidence type="ECO:0000256" key="2">
    <source>
        <dbReference type="ARBA" id="ARBA00009696"/>
    </source>
</evidence>
<dbReference type="HAMAP" id="MF_00233">
    <property type="entry name" value="LolB"/>
    <property type="match status" value="1"/>
</dbReference>
<dbReference type="PROSITE" id="PS51257">
    <property type="entry name" value="PROKAR_LIPOPROTEIN"/>
    <property type="match status" value="1"/>
</dbReference>
<evidence type="ECO:0000256" key="1">
    <source>
        <dbReference type="ARBA" id="ARBA00004459"/>
    </source>
</evidence>
<keyword evidence="12 13" id="KW-0449">Lipoprotein</keyword>
<keyword evidence="6 13" id="KW-0732">Signal</keyword>
<dbReference type="STRING" id="1123392.GCA_000376425_00901"/>
<proteinExistence type="inferred from homology"/>
<dbReference type="GO" id="GO:0015031">
    <property type="term" value="P:protein transport"/>
    <property type="evidence" value="ECO:0007669"/>
    <property type="project" value="UniProtKB-KW"/>
</dbReference>
<reference evidence="15 16" key="1">
    <citation type="journal article" date="2015" name="Appl. Environ. Microbiol.">
        <title>Aerobic and Anaerobic Thiosulfate Oxidation by a Cold-Adapted, Subglacial Chemoautotroph.</title>
        <authorList>
            <person name="Harrold Z.R."/>
            <person name="Skidmore M.L."/>
            <person name="Hamilton T.L."/>
            <person name="Desch L."/>
            <person name="Amada K."/>
            <person name="van Gelder W."/>
            <person name="Glover K."/>
            <person name="Roden E.E."/>
            <person name="Boyd E.S."/>
        </authorList>
    </citation>
    <scope>NUCLEOTIDE SEQUENCE [LARGE SCALE GENOMIC DNA]</scope>
    <source>
        <strain evidence="15 16">RG</strain>
    </source>
</reference>
<evidence type="ECO:0000313" key="15">
    <source>
        <dbReference type="EMBL" id="KVW97379.1"/>
    </source>
</evidence>
<dbReference type="EMBL" id="LDUG01000016">
    <property type="protein sequence ID" value="KVW97379.1"/>
    <property type="molecule type" value="Genomic_DNA"/>
</dbReference>
<accession>A0A125BD30</accession>
<dbReference type="GO" id="GO:0044874">
    <property type="term" value="P:lipoprotein localization to outer membrane"/>
    <property type="evidence" value="ECO:0007669"/>
    <property type="project" value="UniProtKB-UniRule"/>
</dbReference>
<keyword evidence="16" id="KW-1185">Reference proteome</keyword>
<evidence type="ECO:0000256" key="5">
    <source>
        <dbReference type="ARBA" id="ARBA00022448"/>
    </source>
</evidence>
<sequence>MGRLAVVLLLALTAGCATMPPPLSADAVPPLSANWTLQGRIGVQAGEQSLSGQIHWQHSVATDEVLLTSPLGQGVARIVRDADGVALEVPNQPTRRAPDAESLTREALGYTLPVAGLAWWVQARPDPGSVFEATHDAAGRLAQLKQNGWVIDYLQYAADGRPRRLAVAREGLQIRLVADSWQAE</sequence>
<keyword evidence="8 13" id="KW-0472">Membrane</keyword>
<keyword evidence="10 13" id="KW-0143">Chaperone</keyword>
<name>A0A125BD30_THIDE</name>
<keyword evidence="7 13" id="KW-0653">Protein transport</keyword>
<evidence type="ECO:0000256" key="4">
    <source>
        <dbReference type="ARBA" id="ARBA00016202"/>
    </source>
</evidence>
<evidence type="ECO:0000256" key="6">
    <source>
        <dbReference type="ARBA" id="ARBA00022729"/>
    </source>
</evidence>
<comment type="similarity">
    <text evidence="2 13">Belongs to the LolB family.</text>
</comment>
<evidence type="ECO:0000256" key="7">
    <source>
        <dbReference type="ARBA" id="ARBA00022927"/>
    </source>
</evidence>
<dbReference type="GO" id="GO:0009279">
    <property type="term" value="C:cell outer membrane"/>
    <property type="evidence" value="ECO:0007669"/>
    <property type="project" value="UniProtKB-SubCell"/>
</dbReference>
<evidence type="ECO:0000256" key="13">
    <source>
        <dbReference type="HAMAP-Rule" id="MF_00233"/>
    </source>
</evidence>
<dbReference type="Pfam" id="PF03550">
    <property type="entry name" value="LolB"/>
    <property type="match status" value="1"/>
</dbReference>
<keyword evidence="9 13" id="KW-0564">Palmitate</keyword>
<keyword evidence="5 13" id="KW-0813">Transport</keyword>
<feature type="chain" id="PRO_5008864492" description="Outer-membrane lipoprotein LolB" evidence="14">
    <location>
        <begin position="26"/>
        <end position="184"/>
    </location>
</feature>
<evidence type="ECO:0000256" key="3">
    <source>
        <dbReference type="ARBA" id="ARBA00011245"/>
    </source>
</evidence>
<evidence type="ECO:0000256" key="9">
    <source>
        <dbReference type="ARBA" id="ARBA00023139"/>
    </source>
</evidence>
<organism evidence="15 16">
    <name type="scientific">Thiobacillus denitrificans</name>
    <dbReference type="NCBI Taxonomy" id="36861"/>
    <lineage>
        <taxon>Bacteria</taxon>
        <taxon>Pseudomonadati</taxon>
        <taxon>Pseudomonadota</taxon>
        <taxon>Betaproteobacteria</taxon>
        <taxon>Nitrosomonadales</taxon>
        <taxon>Thiobacillaceae</taxon>
        <taxon>Thiobacillus</taxon>
    </lineage>
</organism>
<protein>
    <recommendedName>
        <fullName evidence="4 13">Outer-membrane lipoprotein LolB</fullName>
    </recommendedName>
</protein>
<evidence type="ECO:0000256" key="14">
    <source>
        <dbReference type="SAM" id="SignalP"/>
    </source>
</evidence>
<comment type="function">
    <text evidence="13">Plays a critical role in the incorporation of lipoproteins in the outer membrane after they are released by the LolA protein.</text>
</comment>
<evidence type="ECO:0000256" key="8">
    <source>
        <dbReference type="ARBA" id="ARBA00023136"/>
    </source>
</evidence>
<dbReference type="OrthoDB" id="9797618at2"/>
<dbReference type="NCBIfam" id="TIGR00548">
    <property type="entry name" value="lolB"/>
    <property type="match status" value="1"/>
</dbReference>
<dbReference type="Proteomes" id="UP000064243">
    <property type="component" value="Unassembled WGS sequence"/>
</dbReference>
<dbReference type="RefSeq" id="WP_059752392.1">
    <property type="nucleotide sequence ID" value="NZ_LDUG01000016.1"/>
</dbReference>
<comment type="subcellular location">
    <subcellularLocation>
        <location evidence="1 13">Cell outer membrane</location>
        <topology evidence="1 13">Lipid-anchor</topology>
    </subcellularLocation>
</comment>
<evidence type="ECO:0000256" key="11">
    <source>
        <dbReference type="ARBA" id="ARBA00023237"/>
    </source>
</evidence>